<feature type="domain" description="GmrSD restriction endonucleases N-terminal" evidence="2">
    <location>
        <begin position="40"/>
        <end position="246"/>
    </location>
</feature>
<evidence type="ECO:0000313" key="4">
    <source>
        <dbReference type="EMBL" id="BCX49858.1"/>
    </source>
</evidence>
<evidence type="ECO:0000259" key="3">
    <source>
        <dbReference type="Pfam" id="PF07510"/>
    </source>
</evidence>
<evidence type="ECO:0000313" key="5">
    <source>
        <dbReference type="Proteomes" id="UP001374893"/>
    </source>
</evidence>
<accession>A0ABN6H9L7</accession>
<dbReference type="InterPro" id="IPR004919">
    <property type="entry name" value="GmrSD_N"/>
</dbReference>
<dbReference type="EMBL" id="AP024702">
    <property type="protein sequence ID" value="BCX49858.1"/>
    <property type="molecule type" value="Genomic_DNA"/>
</dbReference>
<keyword evidence="5" id="KW-1185">Reference proteome</keyword>
<gene>
    <name evidence="4" type="ORF">HAHE_37660</name>
</gene>
<dbReference type="Pfam" id="PF07510">
    <property type="entry name" value="GmrSD_C"/>
    <property type="match status" value="1"/>
</dbReference>
<reference evidence="4 5" key="1">
    <citation type="submission" date="2021-06" db="EMBL/GenBank/DDBJ databases">
        <title>Complete genome of Haloferula helveola possessing various polysaccharide degrading enzymes.</title>
        <authorList>
            <person name="Takami H."/>
            <person name="Huang C."/>
            <person name="Hamasaki K."/>
        </authorList>
    </citation>
    <scope>NUCLEOTIDE SEQUENCE [LARGE SCALE GENOMIC DNA]</scope>
    <source>
        <strain evidence="4 5">CN-1</strain>
    </source>
</reference>
<dbReference type="PANTHER" id="PTHR35149:SF1">
    <property type="entry name" value="DUF5655 DOMAIN-CONTAINING PROTEIN"/>
    <property type="match status" value="1"/>
</dbReference>
<dbReference type="InterPro" id="IPR011089">
    <property type="entry name" value="GmrSD_C"/>
</dbReference>
<feature type="region of interest" description="Disordered" evidence="1">
    <location>
        <begin position="612"/>
        <end position="632"/>
    </location>
</feature>
<proteinExistence type="predicted"/>
<dbReference type="PANTHER" id="PTHR35149">
    <property type="entry name" value="SLL5132 PROTEIN"/>
    <property type="match status" value="1"/>
</dbReference>
<dbReference type="Proteomes" id="UP001374893">
    <property type="component" value="Chromosome"/>
</dbReference>
<dbReference type="RefSeq" id="WP_338686653.1">
    <property type="nucleotide sequence ID" value="NZ_AP024702.1"/>
</dbReference>
<evidence type="ECO:0000256" key="1">
    <source>
        <dbReference type="SAM" id="MobiDB-lite"/>
    </source>
</evidence>
<dbReference type="Pfam" id="PF03235">
    <property type="entry name" value="GmrSD_N"/>
    <property type="match status" value="1"/>
</dbReference>
<name>A0ABN6H9L7_9BACT</name>
<sequence length="632" mass="73482">MEKEVTLPRSDEFEIQARSCTLFTNDRVPHDVLWRPGVRYRVPIFQRPYSWGIAEVHRLMTDLLMGYFGRNGRIPREQMFIGTMQLSAAETGSWGDYEIQHDIIDGQQRISTLILILKALQDLVPELSIWPRLDFQKRLTTAVSGKIQQDYLQRALETGADDLNDSAELNAYLRNLTGIRDQIRDDDEFDALKADIGSFVDYLCSRVYFVIIETRAPLSKTLQIFDAINTSGMELDGGDVFKIRYFEFLRKREGAAEEVFHEVSALYERIDRENSNQKRAVLEIGEVLALAQQILITDHELSNETRSLAGTTFFERLLDVSLGLQNWENFQPDKCRQVRLPLRFFSDLIGVLIEWDARLKQFRPEADAMIWFIWWSRYGRYHYLPAYFLHRFRDRSDRDTVAFQSELEEFVIELGKLLVVYSLRYQRVTNEGRQKARELMTLMSSNATHIEPTDVIAYLQLERAKCSGEIRERLLTDWIAHIPKAKNLVCRLVAMFTELEVDSEPENLGALLFETPIDIEHIESANHKDPMERERIHQDWGAELHQLGNLTVLEFDLNRSIGNHDYATEKRARYLAESRFRSVQTFAEENAEWNQERARARREALAERLTGYLCGPSPRGKEQRPASASVPV</sequence>
<protein>
    <submittedName>
        <fullName evidence="4">DUF262 domain-containing protein</fullName>
    </submittedName>
</protein>
<evidence type="ECO:0000259" key="2">
    <source>
        <dbReference type="Pfam" id="PF03235"/>
    </source>
</evidence>
<organism evidence="4 5">
    <name type="scientific">Haloferula helveola</name>
    <dbReference type="NCBI Taxonomy" id="490095"/>
    <lineage>
        <taxon>Bacteria</taxon>
        <taxon>Pseudomonadati</taxon>
        <taxon>Verrucomicrobiota</taxon>
        <taxon>Verrucomicrobiia</taxon>
        <taxon>Verrucomicrobiales</taxon>
        <taxon>Verrucomicrobiaceae</taxon>
        <taxon>Haloferula</taxon>
    </lineage>
</organism>
<feature type="domain" description="GmrSD restriction endonucleases C-terminal" evidence="3">
    <location>
        <begin position="495"/>
        <end position="607"/>
    </location>
</feature>